<dbReference type="Pfam" id="PF20703">
    <property type="entry name" value="nSTAND1"/>
    <property type="match status" value="1"/>
</dbReference>
<dbReference type="OrthoDB" id="691197at2759"/>
<evidence type="ECO:0000313" key="2">
    <source>
        <dbReference type="EMBL" id="KAF5369618.1"/>
    </source>
</evidence>
<accession>A0A8H5GQV6</accession>
<gene>
    <name evidence="2" type="ORF">D9757_010445</name>
</gene>
<dbReference type="InterPro" id="IPR027417">
    <property type="entry name" value="P-loop_NTPase"/>
</dbReference>
<comment type="caution">
    <text evidence="2">The sequence shown here is derived from an EMBL/GenBank/DDBJ whole genome shotgun (WGS) entry which is preliminary data.</text>
</comment>
<proteinExistence type="predicted"/>
<sequence length="236" mass="25834">MVYQLFFGGPTPAAPALFAGREDITKEAVENLLQVRPAHFAILGAGGMGKTALALHIIKNAEVIKKFQDKIFFVPCEICLDATSLIHTEVQSLRLQVQQGKTELEVLDIYFAMAQTPILLVLDNFETPWNGTGSQNAVINFIDQLLDYSSLFVILTMRAANGPGNKHWIKLGGNAGLPQLELGEARQMFLSLVHIPGDNSAELDWILGELDGMPLAVVLMAQIQRQLNLGLEQLGN</sequence>
<reference evidence="2 3" key="1">
    <citation type="journal article" date="2020" name="ISME J.">
        <title>Uncovering the hidden diversity of litter-decomposition mechanisms in mushroom-forming fungi.</title>
        <authorList>
            <person name="Floudas D."/>
            <person name="Bentzer J."/>
            <person name="Ahren D."/>
            <person name="Johansson T."/>
            <person name="Persson P."/>
            <person name="Tunlid A."/>
        </authorList>
    </citation>
    <scope>NUCLEOTIDE SEQUENCE [LARGE SCALE GENOMIC DNA]</scope>
    <source>
        <strain evidence="2 3">CBS 406.79</strain>
    </source>
</reference>
<keyword evidence="3" id="KW-1185">Reference proteome</keyword>
<dbReference type="Gene3D" id="3.40.50.300">
    <property type="entry name" value="P-loop containing nucleotide triphosphate hydrolases"/>
    <property type="match status" value="1"/>
</dbReference>
<dbReference type="InterPro" id="IPR049052">
    <property type="entry name" value="nSTAND1"/>
</dbReference>
<dbReference type="PANTHER" id="PTHR47691">
    <property type="entry name" value="REGULATOR-RELATED"/>
    <property type="match status" value="1"/>
</dbReference>
<evidence type="ECO:0000259" key="1">
    <source>
        <dbReference type="Pfam" id="PF20703"/>
    </source>
</evidence>
<dbReference type="PANTHER" id="PTHR47691:SF3">
    <property type="entry name" value="HTH-TYPE TRANSCRIPTIONAL REGULATOR RV0890C-RELATED"/>
    <property type="match status" value="1"/>
</dbReference>
<dbReference type="PRINTS" id="PR00364">
    <property type="entry name" value="DISEASERSIST"/>
</dbReference>
<feature type="domain" description="Novel STAND NTPase 1" evidence="1">
    <location>
        <begin position="15"/>
        <end position="159"/>
    </location>
</feature>
<organism evidence="2 3">
    <name type="scientific">Collybiopsis confluens</name>
    <dbReference type="NCBI Taxonomy" id="2823264"/>
    <lineage>
        <taxon>Eukaryota</taxon>
        <taxon>Fungi</taxon>
        <taxon>Dikarya</taxon>
        <taxon>Basidiomycota</taxon>
        <taxon>Agaricomycotina</taxon>
        <taxon>Agaricomycetes</taxon>
        <taxon>Agaricomycetidae</taxon>
        <taxon>Agaricales</taxon>
        <taxon>Marasmiineae</taxon>
        <taxon>Omphalotaceae</taxon>
        <taxon>Collybiopsis</taxon>
    </lineage>
</organism>
<name>A0A8H5GQV6_9AGAR</name>
<dbReference type="Proteomes" id="UP000518752">
    <property type="component" value="Unassembled WGS sequence"/>
</dbReference>
<evidence type="ECO:0000313" key="3">
    <source>
        <dbReference type="Proteomes" id="UP000518752"/>
    </source>
</evidence>
<dbReference type="AlphaFoldDB" id="A0A8H5GQV6"/>
<dbReference type="SUPFAM" id="SSF52540">
    <property type="entry name" value="P-loop containing nucleoside triphosphate hydrolases"/>
    <property type="match status" value="1"/>
</dbReference>
<dbReference type="EMBL" id="JAACJN010000127">
    <property type="protein sequence ID" value="KAF5369618.1"/>
    <property type="molecule type" value="Genomic_DNA"/>
</dbReference>
<protein>
    <recommendedName>
        <fullName evidence="1">Novel STAND NTPase 1 domain-containing protein</fullName>
    </recommendedName>
</protein>